<keyword evidence="7" id="KW-0067">ATP-binding</keyword>
<dbReference type="InterPro" id="IPR000600">
    <property type="entry name" value="ROK"/>
</dbReference>
<dbReference type="InterPro" id="IPR043129">
    <property type="entry name" value="ATPase_NBD"/>
</dbReference>
<proteinExistence type="inferred from homology"/>
<accession>A0ABY6Z9E7</accession>
<organism evidence="9 10">
    <name type="scientific">Alicyclobacillus dauci</name>
    <dbReference type="NCBI Taxonomy" id="1475485"/>
    <lineage>
        <taxon>Bacteria</taxon>
        <taxon>Bacillati</taxon>
        <taxon>Bacillota</taxon>
        <taxon>Bacilli</taxon>
        <taxon>Bacillales</taxon>
        <taxon>Alicyclobacillaceae</taxon>
        <taxon>Alicyclobacillus</taxon>
    </lineage>
</organism>
<protein>
    <recommendedName>
        <fullName evidence="3">Glucokinase</fullName>
        <ecNumber evidence="2">2.7.1.2</ecNumber>
    </recommendedName>
    <alternativeName>
        <fullName evidence="8">Glucose kinase</fullName>
    </alternativeName>
</protein>
<evidence type="ECO:0000256" key="2">
    <source>
        <dbReference type="ARBA" id="ARBA00012323"/>
    </source>
</evidence>
<dbReference type="RefSeq" id="WP_268046493.1">
    <property type="nucleotide sequence ID" value="NZ_CP104064.1"/>
</dbReference>
<dbReference type="EC" id="2.7.1.2" evidence="2"/>
<dbReference type="PANTHER" id="PTHR18964:SF149">
    <property type="entry name" value="BIFUNCTIONAL UDP-N-ACETYLGLUCOSAMINE 2-EPIMERASE_N-ACETYLMANNOSAMINE KINASE"/>
    <property type="match status" value="1"/>
</dbReference>
<reference evidence="9" key="1">
    <citation type="submission" date="2022-08" db="EMBL/GenBank/DDBJ databases">
        <title>Alicyclobacillus dauci DSM2870, complete genome.</title>
        <authorList>
            <person name="Wang Q."/>
            <person name="Cai R."/>
            <person name="Wang Z."/>
        </authorList>
    </citation>
    <scope>NUCLEOTIDE SEQUENCE</scope>
    <source>
        <strain evidence="9">DSM 28700</strain>
    </source>
</reference>
<keyword evidence="6" id="KW-0418">Kinase</keyword>
<name>A0ABY6Z9E7_9BACL</name>
<dbReference type="PANTHER" id="PTHR18964">
    <property type="entry name" value="ROK (REPRESSOR, ORF, KINASE) FAMILY"/>
    <property type="match status" value="1"/>
</dbReference>
<evidence type="ECO:0000256" key="4">
    <source>
        <dbReference type="ARBA" id="ARBA00022679"/>
    </source>
</evidence>
<dbReference type="EMBL" id="CP104064">
    <property type="protein sequence ID" value="WAH38886.1"/>
    <property type="molecule type" value="Genomic_DNA"/>
</dbReference>
<keyword evidence="10" id="KW-1185">Reference proteome</keyword>
<evidence type="ECO:0000256" key="7">
    <source>
        <dbReference type="ARBA" id="ARBA00022840"/>
    </source>
</evidence>
<keyword evidence="4 9" id="KW-0808">Transferase</keyword>
<sequence>MTLYFGIDIGGTSIKSAVVTDTGEILHKQSIETHPKIGIQDVCEKLKGVLLESLSAVDHTYDEVAGVGVGLPGYLDIEHGVIINLPNIGWRNIPFRDVAERVFNLPIVMDNDANLAAVGEAWLGAGRGASTMVLTTVGTGIGGGIVLNQRLHRGANTMAGEFGHMTVDRNGYQCHCGKHGCLETVASATAMIRRAKELQLAGQIPYDVVINGADDIFDLDQNGIAAARQVIHEAAHWLGYGLSLVATTINPDMIIVGGGVSKAGDSLLSPIVESFTKYSLPLISQVATIRLAGLGNDAGVIGAAYMVSQAIDS</sequence>
<dbReference type="SUPFAM" id="SSF53067">
    <property type="entry name" value="Actin-like ATPase domain"/>
    <property type="match status" value="1"/>
</dbReference>
<dbReference type="Gene3D" id="3.30.420.40">
    <property type="match status" value="2"/>
</dbReference>
<comment type="similarity">
    <text evidence="1">Belongs to the ROK (NagC/XylR) family.</text>
</comment>
<dbReference type="InterPro" id="IPR004654">
    <property type="entry name" value="ROK_glcA"/>
</dbReference>
<dbReference type="PROSITE" id="PS01125">
    <property type="entry name" value="ROK"/>
    <property type="match status" value="1"/>
</dbReference>
<evidence type="ECO:0000313" key="10">
    <source>
        <dbReference type="Proteomes" id="UP001164803"/>
    </source>
</evidence>
<dbReference type="InterPro" id="IPR049874">
    <property type="entry name" value="ROK_cs"/>
</dbReference>
<dbReference type="Proteomes" id="UP001164803">
    <property type="component" value="Chromosome"/>
</dbReference>
<keyword evidence="5" id="KW-0547">Nucleotide-binding</keyword>
<evidence type="ECO:0000256" key="6">
    <source>
        <dbReference type="ARBA" id="ARBA00022777"/>
    </source>
</evidence>
<evidence type="ECO:0000256" key="3">
    <source>
        <dbReference type="ARBA" id="ARBA00014701"/>
    </source>
</evidence>
<evidence type="ECO:0000313" key="9">
    <source>
        <dbReference type="EMBL" id="WAH38886.1"/>
    </source>
</evidence>
<dbReference type="Pfam" id="PF00480">
    <property type="entry name" value="ROK"/>
    <property type="match status" value="1"/>
</dbReference>
<gene>
    <name evidence="9" type="ORF">NZD86_10600</name>
</gene>
<dbReference type="NCBIfam" id="TIGR00744">
    <property type="entry name" value="ROK_glcA_fam"/>
    <property type="match status" value="1"/>
</dbReference>
<dbReference type="GO" id="GO:0004340">
    <property type="term" value="F:glucokinase activity"/>
    <property type="evidence" value="ECO:0007669"/>
    <property type="project" value="UniProtKB-EC"/>
</dbReference>
<evidence type="ECO:0000256" key="5">
    <source>
        <dbReference type="ARBA" id="ARBA00022741"/>
    </source>
</evidence>
<evidence type="ECO:0000256" key="1">
    <source>
        <dbReference type="ARBA" id="ARBA00006479"/>
    </source>
</evidence>
<evidence type="ECO:0000256" key="8">
    <source>
        <dbReference type="ARBA" id="ARBA00032386"/>
    </source>
</evidence>